<dbReference type="InterPro" id="IPR002068">
    <property type="entry name" value="A-crystallin/Hsp20_dom"/>
</dbReference>
<feature type="domain" description="SHSP" evidence="2">
    <location>
        <begin position="50"/>
        <end position="157"/>
    </location>
</feature>
<dbReference type="PANTHER" id="PTHR47062:SF1">
    <property type="entry name" value="SMALL HEAT SHOCK PROTEIN IBPA"/>
    <property type="match status" value="1"/>
</dbReference>
<reference evidence="3" key="1">
    <citation type="submission" date="2018-05" db="EMBL/GenBank/DDBJ databases">
        <authorList>
            <person name="Lanie J.A."/>
            <person name="Ng W.-L."/>
            <person name="Kazmierczak K.M."/>
            <person name="Andrzejewski T.M."/>
            <person name="Davidsen T.M."/>
            <person name="Wayne K.J."/>
            <person name="Tettelin H."/>
            <person name="Glass J.I."/>
            <person name="Rusch D."/>
            <person name="Podicherti R."/>
            <person name="Tsui H.-C.T."/>
            <person name="Winkler M.E."/>
        </authorList>
    </citation>
    <scope>NUCLEOTIDE SEQUENCE</scope>
</reference>
<dbReference type="PROSITE" id="PS01031">
    <property type="entry name" value="SHSP"/>
    <property type="match status" value="1"/>
</dbReference>
<evidence type="ECO:0000256" key="1">
    <source>
        <dbReference type="ARBA" id="ARBA00023016"/>
    </source>
</evidence>
<evidence type="ECO:0000313" key="3">
    <source>
        <dbReference type="EMBL" id="SVA41272.1"/>
    </source>
</evidence>
<dbReference type="Gene3D" id="2.60.40.790">
    <property type="match status" value="1"/>
</dbReference>
<dbReference type="Pfam" id="PF00011">
    <property type="entry name" value="HSP20"/>
    <property type="match status" value="1"/>
</dbReference>
<keyword evidence="1" id="KW-0346">Stress response</keyword>
<evidence type="ECO:0000259" key="2">
    <source>
        <dbReference type="PROSITE" id="PS01031"/>
    </source>
</evidence>
<dbReference type="InterPro" id="IPR008978">
    <property type="entry name" value="HSP20-like_chaperone"/>
</dbReference>
<organism evidence="3">
    <name type="scientific">marine metagenome</name>
    <dbReference type="NCBI Taxonomy" id="408172"/>
    <lineage>
        <taxon>unclassified sequences</taxon>
        <taxon>metagenomes</taxon>
        <taxon>ecological metagenomes</taxon>
    </lineage>
</organism>
<accession>A0A381VLV0</accession>
<protein>
    <recommendedName>
        <fullName evidence="2">SHSP domain-containing protein</fullName>
    </recommendedName>
</protein>
<sequence length="157" mass="17711">MPIMGLLNKITCLIAKELKMTLFDDIYGRTFPFAIGFDRTFQLLERAATTHPSVTYPPYNIVKEDDENFSIELAVAGFDKKDISVSKEKENLIIEGKSDESDKEFVHKGLAARAFTRRFTLSDDVEVGKVKYTNGILTVALTRVIPEEDKPVSFKIS</sequence>
<dbReference type="SUPFAM" id="SSF49764">
    <property type="entry name" value="HSP20-like chaperones"/>
    <property type="match status" value="1"/>
</dbReference>
<gene>
    <name evidence="3" type="ORF">METZ01_LOCUS94126</name>
</gene>
<dbReference type="InterPro" id="IPR037913">
    <property type="entry name" value="ACD_IbpA/B"/>
</dbReference>
<dbReference type="PANTHER" id="PTHR47062">
    <property type="match status" value="1"/>
</dbReference>
<dbReference type="EMBL" id="UINC01009198">
    <property type="protein sequence ID" value="SVA41272.1"/>
    <property type="molecule type" value="Genomic_DNA"/>
</dbReference>
<proteinExistence type="predicted"/>
<dbReference type="CDD" id="cd06470">
    <property type="entry name" value="ACD_IbpA-B_like"/>
    <property type="match status" value="1"/>
</dbReference>
<name>A0A381VLV0_9ZZZZ</name>
<dbReference type="AlphaFoldDB" id="A0A381VLV0"/>